<keyword evidence="6 8" id="KW-1133">Transmembrane helix</keyword>
<organism evidence="9 10">
    <name type="scientific">Turicimonas muris</name>
    <dbReference type="NCBI Taxonomy" id="1796652"/>
    <lineage>
        <taxon>Bacteria</taxon>
        <taxon>Pseudomonadati</taxon>
        <taxon>Pseudomonadota</taxon>
        <taxon>Betaproteobacteria</taxon>
        <taxon>Burkholderiales</taxon>
        <taxon>Sutterellaceae</taxon>
        <taxon>Turicimonas</taxon>
    </lineage>
</organism>
<comment type="subcellular location">
    <subcellularLocation>
        <location evidence="1">Cell membrane</location>
        <topology evidence="1">Multi-pass membrane protein</topology>
    </subcellularLocation>
</comment>
<dbReference type="InterPro" id="IPR018385">
    <property type="entry name" value="C4_dicarb_anaerob_car-like"/>
</dbReference>
<dbReference type="GO" id="GO:0005886">
    <property type="term" value="C:plasma membrane"/>
    <property type="evidence" value="ECO:0007669"/>
    <property type="project" value="UniProtKB-SubCell"/>
</dbReference>
<feature type="transmembrane region" description="Helical" evidence="8">
    <location>
        <begin position="369"/>
        <end position="397"/>
    </location>
</feature>
<sequence>MSWQILVSILIICAAIYAIVKKCDARLTLFLAGAIMCLLAGSPMDAFKGFVKGMVNPNLVPPICAAMGFAAAVTYSKCDQHLVALLATPLRKIGGLLIFAGMFTTFLVNIAIMSAAGTAATVGATFIPIMIRAGIRPAGAAAAIGGGTMMGLLLNPGCAHDIYIAKLGNTPVMEFISNNAIYIVATMLVAAIVSTLVMIFFFKDNKPEAAELAEFVSEEKEGEFKINLAKATAPLVPMVLLICGTLWLPKGSLDVVASMLLGVAYIAIISFRHPNELIKSFFKGMGSGYASVIGLIIAAGVFALGMQKIGLVPAFIDLLKESNDIARWGASFGPFLLAVLTGSGEAAIWAFNQAVTPHAASFGMNPETLGLLCAIAGQLGRTASPIAGCIIIVAGIAKVSPVEISKRMCVGMLVALVFAALIMV</sequence>
<dbReference type="RefSeq" id="WP_066594121.1">
    <property type="nucleotide sequence ID" value="NZ_CAMTQL010000004.1"/>
</dbReference>
<dbReference type="PANTHER" id="PTHR42002">
    <property type="entry name" value="ANAEROBIC C4-DICARBOXYLATE TRANSPORTER DCUC-RELATED"/>
    <property type="match status" value="1"/>
</dbReference>
<feature type="transmembrane region" description="Helical" evidence="8">
    <location>
        <begin position="255"/>
        <end position="272"/>
    </location>
</feature>
<dbReference type="PANTHER" id="PTHR42002:SF2">
    <property type="entry name" value="ANAEROBIC C4-DICARBOXYLATE TRANSPORTER DCUC-RELATED"/>
    <property type="match status" value="1"/>
</dbReference>
<proteinExistence type="inferred from homology"/>
<feature type="transmembrane region" description="Helical" evidence="8">
    <location>
        <begin position="231"/>
        <end position="248"/>
    </location>
</feature>
<protein>
    <submittedName>
        <fullName evidence="9">Transporter</fullName>
    </submittedName>
</protein>
<evidence type="ECO:0000256" key="7">
    <source>
        <dbReference type="ARBA" id="ARBA00023136"/>
    </source>
</evidence>
<dbReference type="Pfam" id="PF03606">
    <property type="entry name" value="DcuC"/>
    <property type="match status" value="1"/>
</dbReference>
<dbReference type="EMBL" id="NHMP01000008">
    <property type="protein sequence ID" value="OXE45631.1"/>
    <property type="molecule type" value="Genomic_DNA"/>
</dbReference>
<dbReference type="InterPro" id="IPR004669">
    <property type="entry name" value="C4_dicarb_anaerob_car"/>
</dbReference>
<name>A0A227KFF9_9BURK</name>
<feature type="transmembrane region" description="Helical" evidence="8">
    <location>
        <begin position="328"/>
        <end position="349"/>
    </location>
</feature>
<dbReference type="NCBIfam" id="NF037994">
    <property type="entry name" value="DcuC_1"/>
    <property type="match status" value="1"/>
</dbReference>
<dbReference type="GeneID" id="78362094"/>
<feature type="transmembrane region" description="Helical" evidence="8">
    <location>
        <begin position="292"/>
        <end position="316"/>
    </location>
</feature>
<comment type="similarity">
    <text evidence="2">Belongs to the DcuC/DcuD transporter (TC 2.A.61) family.</text>
</comment>
<feature type="transmembrane region" description="Helical" evidence="8">
    <location>
        <begin position="180"/>
        <end position="202"/>
    </location>
</feature>
<evidence type="ECO:0000313" key="9">
    <source>
        <dbReference type="EMBL" id="OXE45631.1"/>
    </source>
</evidence>
<keyword evidence="7 8" id="KW-0472">Membrane</keyword>
<feature type="transmembrane region" description="Helical" evidence="8">
    <location>
        <begin position="28"/>
        <end position="47"/>
    </location>
</feature>
<keyword evidence="4" id="KW-1003">Cell membrane</keyword>
<evidence type="ECO:0000256" key="6">
    <source>
        <dbReference type="ARBA" id="ARBA00022989"/>
    </source>
</evidence>
<keyword evidence="3" id="KW-0813">Transport</keyword>
<evidence type="ECO:0000256" key="3">
    <source>
        <dbReference type="ARBA" id="ARBA00022448"/>
    </source>
</evidence>
<gene>
    <name evidence="9" type="ORF">ADH67_10790</name>
</gene>
<dbReference type="GO" id="GO:0015556">
    <property type="term" value="F:C4-dicarboxylate transmembrane transporter activity"/>
    <property type="evidence" value="ECO:0007669"/>
    <property type="project" value="InterPro"/>
</dbReference>
<evidence type="ECO:0000313" key="10">
    <source>
        <dbReference type="Proteomes" id="UP000214610"/>
    </source>
</evidence>
<evidence type="ECO:0000256" key="2">
    <source>
        <dbReference type="ARBA" id="ARBA00005275"/>
    </source>
</evidence>
<evidence type="ECO:0000256" key="4">
    <source>
        <dbReference type="ARBA" id="ARBA00022475"/>
    </source>
</evidence>
<feature type="transmembrane region" description="Helical" evidence="8">
    <location>
        <begin position="59"/>
        <end position="76"/>
    </location>
</feature>
<reference evidence="10" key="1">
    <citation type="submission" date="2017-05" db="EMBL/GenBank/DDBJ databases">
        <title>Improved OligoMM genomes.</title>
        <authorList>
            <person name="Garzetti D."/>
        </authorList>
    </citation>
    <scope>NUCLEOTIDE SEQUENCE [LARGE SCALE GENOMIC DNA]</scope>
    <source>
        <strain evidence="10">YL45</strain>
    </source>
</reference>
<accession>A0A227KFF9</accession>
<comment type="caution">
    <text evidence="9">The sequence shown here is derived from an EMBL/GenBank/DDBJ whole genome shotgun (WGS) entry which is preliminary data.</text>
</comment>
<keyword evidence="5 8" id="KW-0812">Transmembrane</keyword>
<dbReference type="AlphaFoldDB" id="A0A227KFF9"/>
<evidence type="ECO:0000256" key="5">
    <source>
        <dbReference type="ARBA" id="ARBA00022692"/>
    </source>
</evidence>
<keyword evidence="10" id="KW-1185">Reference proteome</keyword>
<evidence type="ECO:0000256" key="1">
    <source>
        <dbReference type="ARBA" id="ARBA00004651"/>
    </source>
</evidence>
<feature type="transmembrane region" description="Helical" evidence="8">
    <location>
        <begin position="404"/>
        <end position="423"/>
    </location>
</feature>
<dbReference type="NCBIfam" id="TIGR00771">
    <property type="entry name" value="DcuC"/>
    <property type="match status" value="1"/>
</dbReference>
<feature type="transmembrane region" description="Helical" evidence="8">
    <location>
        <begin position="96"/>
        <end position="127"/>
    </location>
</feature>
<dbReference type="Proteomes" id="UP000214610">
    <property type="component" value="Unassembled WGS sequence"/>
</dbReference>
<evidence type="ECO:0000256" key="8">
    <source>
        <dbReference type="SAM" id="Phobius"/>
    </source>
</evidence>